<name>A0ABQ9P030_9PEZI</name>
<dbReference type="Pfam" id="PF01535">
    <property type="entry name" value="PPR"/>
    <property type="match status" value="1"/>
</dbReference>
<feature type="region of interest" description="Disordered" evidence="6">
    <location>
        <begin position="1070"/>
        <end position="1119"/>
    </location>
</feature>
<evidence type="ECO:0000256" key="6">
    <source>
        <dbReference type="SAM" id="MobiDB-lite"/>
    </source>
</evidence>
<evidence type="ECO:0000256" key="2">
    <source>
        <dbReference type="ARBA" id="ARBA00022737"/>
    </source>
</evidence>
<proteinExistence type="inferred from homology"/>
<comment type="similarity">
    <text evidence="1">Belongs to the CCM1 family.</text>
</comment>
<dbReference type="EMBL" id="JAPDRL010000016">
    <property type="protein sequence ID" value="KAJ9666925.1"/>
    <property type="molecule type" value="Genomic_DNA"/>
</dbReference>
<reference evidence="8" key="1">
    <citation type="submission" date="2022-10" db="EMBL/GenBank/DDBJ databases">
        <title>Culturing micro-colonial fungi from biological soil crusts in the Mojave desert and describing Neophaeococcomyces mojavensis, and introducing the new genera and species Taxawa tesnikishii.</title>
        <authorList>
            <person name="Kurbessoian T."/>
            <person name="Stajich J.E."/>
        </authorList>
    </citation>
    <scope>NUCLEOTIDE SEQUENCE</scope>
    <source>
        <strain evidence="8">TK_1</strain>
    </source>
</reference>
<feature type="compositionally biased region" description="Low complexity" evidence="6">
    <location>
        <begin position="1103"/>
        <end position="1119"/>
    </location>
</feature>
<feature type="region of interest" description="Disordered" evidence="6">
    <location>
        <begin position="58"/>
        <end position="77"/>
    </location>
</feature>
<dbReference type="PANTHER" id="PTHR47447:SF17">
    <property type="entry name" value="OS12G0638900 PROTEIN"/>
    <property type="match status" value="1"/>
</dbReference>
<dbReference type="Proteomes" id="UP001172684">
    <property type="component" value="Unassembled WGS sequence"/>
</dbReference>
<comment type="caution">
    <text evidence="8">The sequence shown here is derived from an EMBL/GenBank/DDBJ whole genome shotgun (WGS) entry which is preliminary data.</text>
</comment>
<dbReference type="NCBIfam" id="TIGR00756">
    <property type="entry name" value="PPR"/>
    <property type="match status" value="1"/>
</dbReference>
<dbReference type="InterPro" id="IPR033443">
    <property type="entry name" value="PROP1-like_PPR_dom"/>
</dbReference>
<comment type="function">
    <text evidence="3">Regulates mitochondrial small subunit maturation by controlling 15S rRNA 5'-end processing. Localizes to the 5' precursor of the 15S rRNA in a position that is subsequently occupied by mS47 in the mature yeast mtSSU. Uses structure and sequence-specific RNA recognition, binding to a single-stranded region of the precursor and specifically recognizing bases -6 to -1. The exchange of Ccm1 for mS47 is coupled to the irreversible removal of precursor rRNA that is accompanied by conformational changes of the mitoribosomal proteins uS5m and mS26. These conformational changes signal completion of 5'-end rRNA processing through protection of the mature 5'-end of the 15S rRNA and stabilization of mS47. The removal of the 5' precursor together with the dissociation of Ccm1 may be catalyzed by the 5'-3' exoribonuclease Pet127. Involved in the specific removal of group I introns in mitochondrial encoded transcripts.</text>
</comment>
<feature type="compositionally biased region" description="Polar residues" evidence="6">
    <location>
        <begin position="58"/>
        <end position="76"/>
    </location>
</feature>
<evidence type="ECO:0000256" key="4">
    <source>
        <dbReference type="ARBA" id="ARBA00044511"/>
    </source>
</evidence>
<organism evidence="8 9">
    <name type="scientific">Coniosporium apollinis</name>
    <dbReference type="NCBI Taxonomy" id="61459"/>
    <lineage>
        <taxon>Eukaryota</taxon>
        <taxon>Fungi</taxon>
        <taxon>Dikarya</taxon>
        <taxon>Ascomycota</taxon>
        <taxon>Pezizomycotina</taxon>
        <taxon>Dothideomycetes</taxon>
        <taxon>Dothideomycetes incertae sedis</taxon>
        <taxon>Coniosporium</taxon>
    </lineage>
</organism>
<evidence type="ECO:0000256" key="5">
    <source>
        <dbReference type="PROSITE-ProRule" id="PRU00708"/>
    </source>
</evidence>
<protein>
    <recommendedName>
        <fullName evidence="7">PROP1-like PPR domain-containing protein</fullName>
    </recommendedName>
</protein>
<gene>
    <name evidence="8" type="ORF">H2201_003059</name>
</gene>
<feature type="region of interest" description="Disordered" evidence="6">
    <location>
        <begin position="119"/>
        <end position="157"/>
    </location>
</feature>
<dbReference type="PROSITE" id="PS51375">
    <property type="entry name" value="PPR"/>
    <property type="match status" value="1"/>
</dbReference>
<comment type="subunit">
    <text evidence="4">Binds to mitochondrial small subunit 15S rRNA.</text>
</comment>
<dbReference type="PANTHER" id="PTHR47447">
    <property type="entry name" value="OS03G0856100 PROTEIN"/>
    <property type="match status" value="1"/>
</dbReference>
<keyword evidence="2" id="KW-0677">Repeat</keyword>
<feature type="repeat" description="PPR" evidence="5">
    <location>
        <begin position="585"/>
        <end position="619"/>
    </location>
</feature>
<feature type="compositionally biased region" description="Low complexity" evidence="6">
    <location>
        <begin position="143"/>
        <end position="157"/>
    </location>
</feature>
<feature type="compositionally biased region" description="Polar residues" evidence="6">
    <location>
        <begin position="120"/>
        <end position="137"/>
    </location>
</feature>
<keyword evidence="9" id="KW-1185">Reference proteome</keyword>
<accession>A0ABQ9P030</accession>
<evidence type="ECO:0000256" key="3">
    <source>
        <dbReference type="ARBA" id="ARBA00044493"/>
    </source>
</evidence>
<evidence type="ECO:0000259" key="7">
    <source>
        <dbReference type="Pfam" id="PF17177"/>
    </source>
</evidence>
<feature type="region of interest" description="Disordered" evidence="6">
    <location>
        <begin position="980"/>
        <end position="1006"/>
    </location>
</feature>
<dbReference type="InterPro" id="IPR002885">
    <property type="entry name" value="PPR_rpt"/>
</dbReference>
<sequence length="1251" mass="140368">MLERASSCLRYGGQSTFRGSRKKLRSRRLLHSSFWHHGAGDLDLPSWWATILQPTTTASASTSDHQTSNSASSSPDLQIPSGNGLFLDFLYPAKTLALIQSISSYRWEPWEGRRARHSTSARLRQYSSMPGTTQQAQVPAGASSSNSQEGIESSVLAASDSAATSEASWAREELRGLLQSKSKKEDDFDEAWRLWLESGKDPQAWQLGADLLEYLSLFRMPESPNRILQVFSGLPLDQRRASSYRAAVAACIQLSSTTKATDTTGDLKDWALEHIREAVEFLEEAISRNIEEDIGTSLLFARCIAIKNWDLARGVYQVHSQQAQIQESEDVPDIWQHVSQLPDLVGTVSSLVTFGLTSSAGNMARESEGATNLAKQFRTRYGALLYGLMLRAYKQIPHHDYPEKVLKLFRQLGTLGLSKGMYYERAILQLLHSPDRSQYKTHTNTAIQLYELLLKARSLRKTRERVYEDKLKPSEKMLFFLLKRLCDADVTSGSVTVESLVADWRHYHGQLSQSAMVLLMNHYAERGALVQVQELFEHLESSVGGVVQEVGWLRPLLYVRARRAELPEAIREFERISRDFRLEPDRHCWNILLYAHSRADDLDGALRYFRNMLDRGVSMDMYTFGPVLQLCADRGDVDSVEELLDLAASQKLSISATMMGSLVLAHVKNDDLAAAELAARETWKAQFNQPLTGELTPVWNILLTAHALKRDIASVQRLYKRMHGLGISVDRLTYSALMHVLALRRHTNEAYKILKHIMPAHHVEPQAFHYAIAMAGYVNEGNVEMVLKVEKHMQSRDIDHTFSTRIALLKAKVLALKNASANKRSSPTEVQELEAEGDRLLESMIAMNSTTIGSKQPLSGLGSTPPSQAAEASLELILSLYNPEQAHVVVQKFLDKYIAGRSGSKMAPSMRLLSTLMSVRYLEGNHAEVEKYWQLAVFEAAKYARLLPRGSIPSKQAAPDTISPGFASSPMYDFGDTFEPDYTPNTTLNEPQRSTSSGEDLEDNTPRIAPARRAILSRPLSVYLRSLIAQAKYPTMISTIKSLTTSGYTFDSKTWSLYIRALTRAARRPHAFPHPSARPAAHTTHSTPPASLADFNELDIDNPDPNTDTPTPSSPFSITTPEYLHEAFTACETHLIPAFPGWNYRARQPKLGPRGYEAMALKQPDIHPGVLRPTYRTLAVLGYVVRMLRGDVWGERMGRKRREGREGREGRREVQKRREVLGALRTVAPRTVGVVERMPRVWEEGKGKGRR</sequence>
<evidence type="ECO:0000313" key="9">
    <source>
        <dbReference type="Proteomes" id="UP001172684"/>
    </source>
</evidence>
<evidence type="ECO:0000313" key="8">
    <source>
        <dbReference type="EMBL" id="KAJ9666925.1"/>
    </source>
</evidence>
<evidence type="ECO:0000256" key="1">
    <source>
        <dbReference type="ARBA" id="ARBA00006192"/>
    </source>
</evidence>
<feature type="domain" description="PROP1-like PPR" evidence="7">
    <location>
        <begin position="707"/>
        <end position="813"/>
    </location>
</feature>
<feature type="compositionally biased region" description="Polar residues" evidence="6">
    <location>
        <begin position="983"/>
        <end position="998"/>
    </location>
</feature>
<dbReference type="Gene3D" id="1.25.40.10">
    <property type="entry name" value="Tetratricopeptide repeat domain"/>
    <property type="match status" value="2"/>
</dbReference>
<dbReference type="InterPro" id="IPR011990">
    <property type="entry name" value="TPR-like_helical_dom_sf"/>
</dbReference>
<dbReference type="Pfam" id="PF17177">
    <property type="entry name" value="PPR_long"/>
    <property type="match status" value="1"/>
</dbReference>